<sequence>MTGMPRPDQDCEPLFSIFTDLTAGKLLIVAIDLDLFNLLHKPMTVQEVSQALESHQSNTRLFLDALVAVDLLKRQGPHYQNSRLSDLYLTDDSPYAIGKMLRQSYDEQTKYLDHLEDLVKTGNSALRFSGQSMDQPEIWRDMVKGMGNYSRSSVAQDLAAVIKRQKRFPQLNKVLDLGGAHGVMALELLLNHPNLQAVIMDRPEVLEGAKGFIAEYGLQDRVSLRGGDYVTDDLGEGYDLVLACSTLHFHYEFLTDLLKKIHASLKPKGILAALNAGLTEEGCAPREIVLTMLPWRLAERSNCLDQGEIADAAFLAGFRSVRSMTIKTPGGPMELDIARK</sequence>
<keyword evidence="3" id="KW-0949">S-adenosyl-L-methionine</keyword>
<evidence type="ECO:0000256" key="2">
    <source>
        <dbReference type="ARBA" id="ARBA00022679"/>
    </source>
</evidence>
<dbReference type="STRING" id="1429043.X474_21705"/>
<evidence type="ECO:0008006" key="8">
    <source>
        <dbReference type="Google" id="ProtNLM"/>
    </source>
</evidence>
<dbReference type="InterPro" id="IPR016461">
    <property type="entry name" value="COMT-like"/>
</dbReference>
<dbReference type="PANTHER" id="PTHR43712">
    <property type="entry name" value="PUTATIVE (AFU_ORTHOLOGUE AFUA_4G14580)-RELATED"/>
    <property type="match status" value="1"/>
</dbReference>
<dbReference type="AlphaFoldDB" id="A0A0D2J157"/>
<dbReference type="PROSITE" id="PS51683">
    <property type="entry name" value="SAM_OMT_II"/>
    <property type="match status" value="1"/>
</dbReference>
<dbReference type="InterPro" id="IPR001077">
    <property type="entry name" value="COMT_C"/>
</dbReference>
<dbReference type="Pfam" id="PF08100">
    <property type="entry name" value="Dimerisation"/>
    <property type="match status" value="1"/>
</dbReference>
<keyword evidence="2" id="KW-0808">Transferase</keyword>
<dbReference type="RefSeq" id="WP_044351303.1">
    <property type="nucleotide sequence ID" value="NZ_AZAC01000037.1"/>
</dbReference>
<comment type="caution">
    <text evidence="6">The sequence shown here is derived from an EMBL/GenBank/DDBJ whole genome shotgun (WGS) entry which is preliminary data.</text>
</comment>
<dbReference type="Gene3D" id="1.10.10.10">
    <property type="entry name" value="Winged helix-like DNA-binding domain superfamily/Winged helix DNA-binding domain"/>
    <property type="match status" value="1"/>
</dbReference>
<evidence type="ECO:0000313" key="7">
    <source>
        <dbReference type="Proteomes" id="UP000032233"/>
    </source>
</evidence>
<dbReference type="GO" id="GO:0032259">
    <property type="term" value="P:methylation"/>
    <property type="evidence" value="ECO:0007669"/>
    <property type="project" value="UniProtKB-KW"/>
</dbReference>
<evidence type="ECO:0000256" key="3">
    <source>
        <dbReference type="ARBA" id="ARBA00022691"/>
    </source>
</evidence>
<dbReference type="Pfam" id="PF00891">
    <property type="entry name" value="Methyltransf_2"/>
    <property type="match status" value="1"/>
</dbReference>
<feature type="domain" description="O-methyltransferase C-terminal" evidence="4">
    <location>
        <begin position="136"/>
        <end position="285"/>
    </location>
</feature>
<dbReference type="EMBL" id="AZAC01000037">
    <property type="protein sequence ID" value="KIX11949.1"/>
    <property type="molecule type" value="Genomic_DNA"/>
</dbReference>
<dbReference type="Gene3D" id="3.40.50.150">
    <property type="entry name" value="Vaccinia Virus protein VP39"/>
    <property type="match status" value="1"/>
</dbReference>
<dbReference type="SUPFAM" id="SSF53335">
    <property type="entry name" value="S-adenosyl-L-methionine-dependent methyltransferases"/>
    <property type="match status" value="1"/>
</dbReference>
<dbReference type="CDD" id="cd02440">
    <property type="entry name" value="AdoMet_MTases"/>
    <property type="match status" value="1"/>
</dbReference>
<dbReference type="SUPFAM" id="SSF46785">
    <property type="entry name" value="Winged helix' DNA-binding domain"/>
    <property type="match status" value="1"/>
</dbReference>
<dbReference type="InterPro" id="IPR012967">
    <property type="entry name" value="COMT_dimerisation"/>
</dbReference>
<dbReference type="OrthoDB" id="9767938at2"/>
<organism evidence="6 7">
    <name type="scientific">Dethiosulfatarculus sandiegensis</name>
    <dbReference type="NCBI Taxonomy" id="1429043"/>
    <lineage>
        <taxon>Bacteria</taxon>
        <taxon>Pseudomonadati</taxon>
        <taxon>Thermodesulfobacteriota</taxon>
        <taxon>Desulfarculia</taxon>
        <taxon>Desulfarculales</taxon>
        <taxon>Desulfarculaceae</taxon>
        <taxon>Dethiosulfatarculus</taxon>
    </lineage>
</organism>
<feature type="domain" description="O-methyltransferase dimerisation" evidence="5">
    <location>
        <begin position="22"/>
        <end position="91"/>
    </location>
</feature>
<evidence type="ECO:0000256" key="1">
    <source>
        <dbReference type="ARBA" id="ARBA00022603"/>
    </source>
</evidence>
<proteinExistence type="predicted"/>
<keyword evidence="1" id="KW-0489">Methyltransferase</keyword>
<evidence type="ECO:0000313" key="6">
    <source>
        <dbReference type="EMBL" id="KIX11949.1"/>
    </source>
</evidence>
<evidence type="ECO:0000259" key="5">
    <source>
        <dbReference type="Pfam" id="PF08100"/>
    </source>
</evidence>
<name>A0A0D2J157_9BACT</name>
<accession>A0A0D2J157</accession>
<reference evidence="6 7" key="1">
    <citation type="submission" date="2013-11" db="EMBL/GenBank/DDBJ databases">
        <title>Metagenomic analysis of a methanogenic consortium involved in long chain n-alkane degradation.</title>
        <authorList>
            <person name="Davidova I.A."/>
            <person name="Callaghan A.V."/>
            <person name="Wawrik B."/>
            <person name="Pruitt S."/>
            <person name="Marks C."/>
            <person name="Duncan K.E."/>
            <person name="Suflita J.M."/>
        </authorList>
    </citation>
    <scope>NUCLEOTIDE SEQUENCE [LARGE SCALE GENOMIC DNA]</scope>
    <source>
        <strain evidence="6 7">SPR</strain>
    </source>
</reference>
<dbReference type="GO" id="GO:0008171">
    <property type="term" value="F:O-methyltransferase activity"/>
    <property type="evidence" value="ECO:0007669"/>
    <property type="project" value="InterPro"/>
</dbReference>
<evidence type="ECO:0000259" key="4">
    <source>
        <dbReference type="Pfam" id="PF00891"/>
    </source>
</evidence>
<dbReference type="InterPro" id="IPR036390">
    <property type="entry name" value="WH_DNA-bd_sf"/>
</dbReference>
<dbReference type="InterPro" id="IPR036388">
    <property type="entry name" value="WH-like_DNA-bd_sf"/>
</dbReference>
<gene>
    <name evidence="6" type="ORF">X474_21705</name>
</gene>
<dbReference type="Proteomes" id="UP000032233">
    <property type="component" value="Unassembled WGS sequence"/>
</dbReference>
<dbReference type="InParanoid" id="A0A0D2J157"/>
<dbReference type="PANTHER" id="PTHR43712:SF2">
    <property type="entry name" value="O-METHYLTRANSFERASE CICE"/>
    <property type="match status" value="1"/>
</dbReference>
<dbReference type="InterPro" id="IPR029063">
    <property type="entry name" value="SAM-dependent_MTases_sf"/>
</dbReference>
<protein>
    <recommendedName>
        <fullName evidence="8">O-methyltransferase</fullName>
    </recommendedName>
</protein>
<dbReference type="GO" id="GO:0046983">
    <property type="term" value="F:protein dimerization activity"/>
    <property type="evidence" value="ECO:0007669"/>
    <property type="project" value="InterPro"/>
</dbReference>
<keyword evidence="7" id="KW-1185">Reference proteome</keyword>